<proteinExistence type="predicted"/>
<evidence type="ECO:0000313" key="2">
    <source>
        <dbReference type="Proteomes" id="UP000254978"/>
    </source>
</evidence>
<dbReference type="GO" id="GO:0016874">
    <property type="term" value="F:ligase activity"/>
    <property type="evidence" value="ECO:0007669"/>
    <property type="project" value="UniProtKB-KW"/>
</dbReference>
<accession>A0A378TD80</accession>
<dbReference type="RefSeq" id="WP_115278265.1">
    <property type="nucleotide sequence ID" value="NZ_AP022600.1"/>
</dbReference>
<dbReference type="OrthoDB" id="4696350at2"/>
<gene>
    <name evidence="1" type="ORF">NCTC10821_01936</name>
</gene>
<organism evidence="1 2">
    <name type="scientific">Mycolicibacterium tokaiense</name>
    <dbReference type="NCBI Taxonomy" id="39695"/>
    <lineage>
        <taxon>Bacteria</taxon>
        <taxon>Bacillati</taxon>
        <taxon>Actinomycetota</taxon>
        <taxon>Actinomycetes</taxon>
        <taxon>Mycobacteriales</taxon>
        <taxon>Mycobacteriaceae</taxon>
        <taxon>Mycolicibacterium</taxon>
    </lineage>
</organism>
<dbReference type="AlphaFoldDB" id="A0A378TD80"/>
<keyword evidence="2" id="KW-1185">Reference proteome</keyword>
<keyword evidence="1" id="KW-0436">Ligase</keyword>
<sequence length="281" mass="31360">MRPFLGSEALAQGLLTRGQLRWRYVPILPDVYVPKDWPELDAWHWAEATWLWTGRAGVITGLVATHLLGAYRIPLTGPVEVITSKRRPPKQVCVRAEQIADDEIIRWPDCHLTTAARTAVDIGRRRPRDEAVAILDALAHGNCLTASEVLRVADRYAGTPGIGDARLAAHLMDGGALSLRETRLRLNLLDRGLPRPQTQITICDGGSTTTIPLGWPWCKVAVMFLPNEAAAHPRLLRQREIQHDVLQAQGWFTVWTAERYSPRILGSRVSAAIETQKRRAC</sequence>
<dbReference type="EMBL" id="UGQT01000001">
    <property type="protein sequence ID" value="STZ58424.1"/>
    <property type="molecule type" value="Genomic_DNA"/>
</dbReference>
<protein>
    <submittedName>
        <fullName evidence="1">Cullin, a subunit of E3 ubiquitin ligase</fullName>
    </submittedName>
</protein>
<dbReference type="Proteomes" id="UP000254978">
    <property type="component" value="Unassembled WGS sequence"/>
</dbReference>
<reference evidence="1 2" key="1">
    <citation type="submission" date="2018-06" db="EMBL/GenBank/DDBJ databases">
        <authorList>
            <consortium name="Pathogen Informatics"/>
            <person name="Doyle S."/>
        </authorList>
    </citation>
    <scope>NUCLEOTIDE SEQUENCE [LARGE SCALE GENOMIC DNA]</scope>
    <source>
        <strain evidence="1 2">NCTC10821</strain>
    </source>
</reference>
<evidence type="ECO:0000313" key="1">
    <source>
        <dbReference type="EMBL" id="STZ58424.1"/>
    </source>
</evidence>
<name>A0A378TD80_9MYCO</name>